<dbReference type="PANTHER" id="PTHR30590">
    <property type="entry name" value="INNER MEMBRANE PROTEIN"/>
    <property type="match status" value="1"/>
</dbReference>
<feature type="transmembrane region" description="Helical" evidence="16">
    <location>
        <begin position="339"/>
        <end position="360"/>
    </location>
</feature>
<keyword evidence="16" id="KW-0812">Transmembrane</keyword>
<dbReference type="GO" id="GO:0046654">
    <property type="term" value="P:tetrahydrofolate biosynthetic process"/>
    <property type="evidence" value="ECO:0007669"/>
    <property type="project" value="InterPro"/>
</dbReference>
<feature type="transmembrane region" description="Helical" evidence="16">
    <location>
        <begin position="409"/>
        <end position="429"/>
    </location>
</feature>
<evidence type="ECO:0000256" key="3">
    <source>
        <dbReference type="ARBA" id="ARBA00008085"/>
    </source>
</evidence>
<dbReference type="Gene3D" id="3.40.50.2300">
    <property type="match status" value="2"/>
</dbReference>
<feature type="domain" description="HTH lacI-type" evidence="17">
    <location>
        <begin position="586"/>
        <end position="640"/>
    </location>
</feature>
<feature type="transmembrane region" description="Helical" evidence="16">
    <location>
        <begin position="505"/>
        <end position="531"/>
    </location>
</feature>
<dbReference type="Gene3D" id="1.10.260.40">
    <property type="entry name" value="lambda repressor-like DNA-binding domains"/>
    <property type="match status" value="1"/>
</dbReference>
<evidence type="ECO:0000256" key="14">
    <source>
        <dbReference type="ARBA" id="ARBA00023163"/>
    </source>
</evidence>
<comment type="subunit">
    <text evidence="4">Homodimer.</text>
</comment>
<dbReference type="FunFam" id="3.30.1130.10:FF:000001">
    <property type="entry name" value="GTP cyclohydrolase 1"/>
    <property type="match status" value="1"/>
</dbReference>
<feature type="transmembrane region" description="Helical" evidence="16">
    <location>
        <begin position="217"/>
        <end position="236"/>
    </location>
</feature>
<reference evidence="18 19" key="1">
    <citation type="submission" date="2012-10" db="EMBL/GenBank/DDBJ databases">
        <title>Genome sequencing and analysis of entomopathogenic fungi Beauveria bassiana D1-5.</title>
        <authorList>
            <person name="Li Q."/>
            <person name="Wang L."/>
            <person name="Zhang Z."/>
            <person name="Wang Q."/>
            <person name="Ren J."/>
            <person name="Wang M."/>
            <person name="Xu W."/>
            <person name="Wang J."/>
            <person name="Lu Y."/>
            <person name="Du Q."/>
            <person name="Sun Z."/>
        </authorList>
    </citation>
    <scope>NUCLEOTIDE SEQUENCE [LARGE SCALE GENOMIC DNA]</scope>
    <source>
        <strain evidence="18 19">D1-5</strain>
    </source>
</reference>
<keyword evidence="14" id="KW-0804">Transcription</keyword>
<feature type="transmembrane region" description="Helical" evidence="16">
    <location>
        <begin position="256"/>
        <end position="279"/>
    </location>
</feature>
<dbReference type="InterPro" id="IPR018234">
    <property type="entry name" value="GTP_CycHdrlase_I_CS"/>
</dbReference>
<evidence type="ECO:0000256" key="9">
    <source>
        <dbReference type="ARBA" id="ARBA00022801"/>
    </source>
</evidence>
<comment type="caution">
    <text evidence="18">The sequence shown here is derived from an EMBL/GenBank/DDBJ whole genome shotgun (WGS) entry which is preliminary data.</text>
</comment>
<accession>A0A0A2WLG2</accession>
<dbReference type="FunFam" id="3.40.50.2300:FF:000048">
    <property type="entry name" value="HTH-type transcriptional regulator GalR"/>
    <property type="match status" value="1"/>
</dbReference>
<feature type="transmembrane region" description="Helical" evidence="16">
    <location>
        <begin position="543"/>
        <end position="564"/>
    </location>
</feature>
<dbReference type="UniPathway" id="UPA00848">
    <property type="reaction ID" value="UER00151"/>
</dbReference>
<dbReference type="InterPro" id="IPR028082">
    <property type="entry name" value="Peripla_BP_I"/>
</dbReference>
<dbReference type="GO" id="GO:0003934">
    <property type="term" value="F:GTP cyclohydrolase I activity"/>
    <property type="evidence" value="ECO:0007669"/>
    <property type="project" value="UniProtKB-EC"/>
</dbReference>
<dbReference type="SUPFAM" id="SSF47413">
    <property type="entry name" value="lambda repressor-like DNA-binding domains"/>
    <property type="match status" value="1"/>
</dbReference>
<evidence type="ECO:0000256" key="13">
    <source>
        <dbReference type="ARBA" id="ARBA00023125"/>
    </source>
</evidence>
<proteinExistence type="inferred from homology"/>
<keyword evidence="16" id="KW-1133">Transmembrane helix</keyword>
<dbReference type="InterPro" id="IPR052529">
    <property type="entry name" value="Bact_Transport_Assoc"/>
</dbReference>
<dbReference type="PROSITE" id="PS50932">
    <property type="entry name" value="HTH_LACI_2"/>
    <property type="match status" value="1"/>
</dbReference>
<dbReference type="NCBIfam" id="NF006824">
    <property type="entry name" value="PRK09347.1-1"/>
    <property type="match status" value="1"/>
</dbReference>
<dbReference type="Gene3D" id="1.10.286.10">
    <property type="match status" value="1"/>
</dbReference>
<dbReference type="SUPFAM" id="SSF55620">
    <property type="entry name" value="Tetrahydrobiopterin biosynthesis enzymes-like"/>
    <property type="match status" value="1"/>
</dbReference>
<dbReference type="STRING" id="1245745.A0A0A2WLG2"/>
<dbReference type="PROSITE" id="PS00859">
    <property type="entry name" value="GTP_CYCLOHYDROL_1_1"/>
    <property type="match status" value="1"/>
</dbReference>
<dbReference type="HOGENOM" id="CLU_314957_0_0_1"/>
<comment type="catalytic activity">
    <reaction evidence="1">
        <text>GTP + H2O = 7,8-dihydroneopterin 3'-triphosphate + formate + H(+)</text>
        <dbReference type="Rhea" id="RHEA:17473"/>
        <dbReference type="ChEBI" id="CHEBI:15377"/>
        <dbReference type="ChEBI" id="CHEBI:15378"/>
        <dbReference type="ChEBI" id="CHEBI:15740"/>
        <dbReference type="ChEBI" id="CHEBI:37565"/>
        <dbReference type="ChEBI" id="CHEBI:58462"/>
        <dbReference type="EC" id="3.5.4.16"/>
    </reaction>
</comment>
<dbReference type="NCBIfam" id="NF006826">
    <property type="entry name" value="PRK09347.1-3"/>
    <property type="match status" value="1"/>
</dbReference>
<evidence type="ECO:0000256" key="5">
    <source>
        <dbReference type="ARBA" id="ARBA00012715"/>
    </source>
</evidence>
<evidence type="ECO:0000256" key="10">
    <source>
        <dbReference type="ARBA" id="ARBA00022833"/>
    </source>
</evidence>
<dbReference type="NCBIfam" id="NF007706">
    <property type="entry name" value="PRK10401.1"/>
    <property type="match status" value="1"/>
</dbReference>
<dbReference type="AlphaFoldDB" id="A0A0A2WLG2"/>
<dbReference type="Pfam" id="PF00356">
    <property type="entry name" value="LacI"/>
    <property type="match status" value="1"/>
</dbReference>
<dbReference type="EMBL" id="ANFO01000010">
    <property type="protein sequence ID" value="KGQ13944.1"/>
    <property type="molecule type" value="Genomic_DNA"/>
</dbReference>
<dbReference type="HAMAP" id="MF_00223">
    <property type="entry name" value="FolE"/>
    <property type="match status" value="1"/>
</dbReference>
<dbReference type="PANTHER" id="PTHR30590:SF2">
    <property type="entry name" value="INNER MEMBRANE PROTEIN"/>
    <property type="match status" value="1"/>
</dbReference>
<keyword evidence="13" id="KW-0238">DNA-binding</keyword>
<keyword evidence="9" id="KW-0378">Hydrolase</keyword>
<organism evidence="18 19">
    <name type="scientific">Beauveria bassiana D1-5</name>
    <dbReference type="NCBI Taxonomy" id="1245745"/>
    <lineage>
        <taxon>Eukaryota</taxon>
        <taxon>Fungi</taxon>
        <taxon>Dikarya</taxon>
        <taxon>Ascomycota</taxon>
        <taxon>Pezizomycotina</taxon>
        <taxon>Sordariomycetes</taxon>
        <taxon>Hypocreomycetidae</taxon>
        <taxon>Hypocreales</taxon>
        <taxon>Cordycipitaceae</taxon>
        <taxon>Beauveria</taxon>
    </lineage>
</organism>
<dbReference type="GO" id="GO:0006355">
    <property type="term" value="P:regulation of DNA-templated transcription"/>
    <property type="evidence" value="ECO:0007669"/>
    <property type="project" value="InterPro"/>
</dbReference>
<evidence type="ECO:0000256" key="16">
    <source>
        <dbReference type="SAM" id="Phobius"/>
    </source>
</evidence>
<dbReference type="Proteomes" id="UP000030106">
    <property type="component" value="Unassembled WGS sequence"/>
</dbReference>
<evidence type="ECO:0000256" key="11">
    <source>
        <dbReference type="ARBA" id="ARBA00022909"/>
    </source>
</evidence>
<keyword evidence="8" id="KW-0479">Metal-binding</keyword>
<dbReference type="GO" id="GO:0003677">
    <property type="term" value="F:DNA binding"/>
    <property type="evidence" value="ECO:0007669"/>
    <property type="project" value="UniProtKB-KW"/>
</dbReference>
<keyword evidence="11" id="KW-0289">Folate biosynthesis</keyword>
<evidence type="ECO:0000256" key="6">
    <source>
        <dbReference type="ARBA" id="ARBA00017272"/>
    </source>
</evidence>
<dbReference type="Pfam" id="PF13377">
    <property type="entry name" value="Peripla_BP_3"/>
    <property type="match status" value="1"/>
</dbReference>
<evidence type="ECO:0000259" key="17">
    <source>
        <dbReference type="PROSITE" id="PS50932"/>
    </source>
</evidence>
<keyword evidence="16" id="KW-0472">Membrane</keyword>
<dbReference type="SUPFAM" id="SSF53822">
    <property type="entry name" value="Periplasmic binding protein-like I"/>
    <property type="match status" value="1"/>
</dbReference>
<dbReference type="InterPro" id="IPR010982">
    <property type="entry name" value="Lambda_DNA-bd_dom_sf"/>
</dbReference>
<keyword evidence="12" id="KW-0805">Transcription regulation</keyword>
<dbReference type="InterPro" id="IPR000843">
    <property type="entry name" value="HTH_LacI"/>
</dbReference>
<gene>
    <name evidence="18" type="ORF">BBAD15_g112</name>
</gene>
<dbReference type="InterPro" id="IPR020602">
    <property type="entry name" value="GTP_CycHdrlase_I_dom"/>
</dbReference>
<dbReference type="CDD" id="cd06270">
    <property type="entry name" value="PBP1_GalS-like"/>
    <property type="match status" value="1"/>
</dbReference>
<dbReference type="Gene3D" id="3.30.1130.10">
    <property type="match status" value="1"/>
</dbReference>
<dbReference type="PRINTS" id="PR00036">
    <property type="entry name" value="HTHLACI"/>
</dbReference>
<feature type="transmembrane region" description="Helical" evidence="16">
    <location>
        <begin position="441"/>
        <end position="463"/>
    </location>
</feature>
<dbReference type="GO" id="GO:0046872">
    <property type="term" value="F:metal ion binding"/>
    <property type="evidence" value="ECO:0007669"/>
    <property type="project" value="UniProtKB-KW"/>
</dbReference>
<comment type="similarity">
    <text evidence="3">Belongs to the GTP cyclohydrolase I family.</text>
</comment>
<dbReference type="Pfam" id="PF01227">
    <property type="entry name" value="GTP_cyclohydroI"/>
    <property type="match status" value="1"/>
</dbReference>
<dbReference type="PROSITE" id="PS00860">
    <property type="entry name" value="GTP_CYCLOHYDROL_1_2"/>
    <property type="match status" value="1"/>
</dbReference>
<comment type="pathway">
    <text evidence="2">Cofactor biosynthesis; 7,8-dihydroneopterin triphosphate biosynthesis; 7,8-dihydroneopterin triphosphate from GTP: step 1/1.</text>
</comment>
<feature type="transmembrane region" description="Helical" evidence="16">
    <location>
        <begin position="315"/>
        <end position="330"/>
    </location>
</feature>
<evidence type="ECO:0000256" key="4">
    <source>
        <dbReference type="ARBA" id="ARBA00011738"/>
    </source>
</evidence>
<evidence type="ECO:0000256" key="2">
    <source>
        <dbReference type="ARBA" id="ARBA00005080"/>
    </source>
</evidence>
<dbReference type="InterPro" id="IPR001474">
    <property type="entry name" value="GTP_CycHdrlase_I"/>
</dbReference>
<sequence length="928" mass="102202">MSSLSKEAALVHEALVARGLETPLRPPLRELDNETRKSQIAAHMTEIMQLLNLDLSDDSLMETPHRIAKMYVDEIFSGLDYANFPKITVIENKMKVDEMVTVRDITLTSTCEHHFVTIDGKATVAYIPKETVIGLSKINRIVQFFAQRPQVQERLTQQILIALQTLLGTNNVAVSIDAVHYCVKARGVKDATSATTTTSLGGLFKQVSVERNVTLDFVRGTAILGILLLNIVAFGLPKAAYLNPAWYGEITSRDAWTWAVMDLFAEVKFLTLFALLFGAGLQILLARGSRWIQSRLTLLVLLGFIHTLLLWDGDILLAYGLTGLVCWRLIRDATGQKQLFNTGAVLYLIGIGVLLLLGVISGSGVNRSWVPDAANLQYEQWWKLGGGVEAISNRADLLSSNLVALGAQYGWQLAGMMLIGAALMRSGWLKGEFSLKHYRRTGAILIAIGMAINLPAIVAQWQLKWDPRWCALLLQAPRELSAPFQAIGYAALAWGFWPQLSRFRLVGWIACVGRMALTNYLLQTVICTTLFYRFGLYMKFDRLALLAFVPAVWMVNILLSVFWLRYFRQGPVEWGAPMRPTPPTPITIRDVARIAGVSVATVSRVLNNSALVSPETRENVMLAVSELGYRPNANAQALATQVSDTIGVVVMDVSDPFFGALVKAVDVVAQQHNKYLLIGNSYHQAEKERHAIEVLIRQRCSALIVHAKALSDEELANFLEQVPGMVLINRLVPGYAHRCVCLDNVSGAVMATRMLLNQGHSRIGYLASSHQIEDNDQRHQGWLQALEEQGISPPEGWVGMGTPDMQGGEAAMVELLGRNLQLSAVFSYNDSMAAGALTALKDNGIAVPQHVSIIGFDDIPIARYTDPQLTTVRYPVVSMARLATELALQGAAGQLNSDVTHCFMPTLVRRHSVAIKQNVASITPLSKS</sequence>
<dbReference type="EC" id="3.5.4.16" evidence="5"/>
<evidence type="ECO:0000313" key="19">
    <source>
        <dbReference type="Proteomes" id="UP000030106"/>
    </source>
</evidence>
<name>A0A0A2WLG2_BEABA</name>
<dbReference type="FunFam" id="1.10.286.10:FF:000002">
    <property type="entry name" value="GTP cyclohydrolase 1"/>
    <property type="match status" value="1"/>
</dbReference>
<evidence type="ECO:0000256" key="15">
    <source>
        <dbReference type="ARBA" id="ARBA00030854"/>
    </source>
</evidence>
<evidence type="ECO:0000256" key="12">
    <source>
        <dbReference type="ARBA" id="ARBA00023015"/>
    </source>
</evidence>
<keyword evidence="7" id="KW-0678">Repressor</keyword>
<evidence type="ECO:0000313" key="18">
    <source>
        <dbReference type="EMBL" id="KGQ13944.1"/>
    </source>
</evidence>
<dbReference type="InterPro" id="IPR007349">
    <property type="entry name" value="DUF418"/>
</dbReference>
<dbReference type="InterPro" id="IPR043134">
    <property type="entry name" value="GTP-CH-I_N"/>
</dbReference>
<protein>
    <recommendedName>
        <fullName evidence="6">GTP cyclohydrolase 1</fullName>
        <ecNumber evidence="5">3.5.4.16</ecNumber>
    </recommendedName>
    <alternativeName>
        <fullName evidence="15">GTP cyclohydrolase I</fullName>
    </alternativeName>
</protein>
<dbReference type="Pfam" id="PF04235">
    <property type="entry name" value="DUF418"/>
    <property type="match status" value="1"/>
</dbReference>
<dbReference type="SMART" id="SM00354">
    <property type="entry name" value="HTH_LACI"/>
    <property type="match status" value="1"/>
</dbReference>
<evidence type="ECO:0000256" key="7">
    <source>
        <dbReference type="ARBA" id="ARBA00022491"/>
    </source>
</evidence>
<keyword evidence="10" id="KW-0862">Zinc</keyword>
<evidence type="ECO:0000256" key="8">
    <source>
        <dbReference type="ARBA" id="ARBA00022723"/>
    </source>
</evidence>
<dbReference type="InterPro" id="IPR043133">
    <property type="entry name" value="GTP-CH-I_C/QueF"/>
</dbReference>
<dbReference type="GO" id="GO:0046656">
    <property type="term" value="P:folic acid biosynthetic process"/>
    <property type="evidence" value="ECO:0007669"/>
    <property type="project" value="UniProtKB-KW"/>
</dbReference>
<dbReference type="CDD" id="cd01392">
    <property type="entry name" value="HTH_LacI"/>
    <property type="match status" value="1"/>
</dbReference>
<dbReference type="NCBIfam" id="TIGR00063">
    <property type="entry name" value="folE"/>
    <property type="match status" value="1"/>
</dbReference>
<dbReference type="InterPro" id="IPR046335">
    <property type="entry name" value="LacI/GalR-like_sensor"/>
</dbReference>
<evidence type="ECO:0000256" key="1">
    <source>
        <dbReference type="ARBA" id="ARBA00001052"/>
    </source>
</evidence>
<dbReference type="PROSITE" id="PS00356">
    <property type="entry name" value="HTH_LACI_1"/>
    <property type="match status" value="1"/>
</dbReference>
<dbReference type="NCBIfam" id="NF008093">
    <property type="entry name" value="PRK10835.1"/>
    <property type="match status" value="1"/>
</dbReference>